<evidence type="ECO:0000256" key="1">
    <source>
        <dbReference type="SAM" id="SignalP"/>
    </source>
</evidence>
<proteinExistence type="predicted"/>
<dbReference type="Proteomes" id="UP000886998">
    <property type="component" value="Unassembled WGS sequence"/>
</dbReference>
<comment type="caution">
    <text evidence="2">The sequence shown here is derived from an EMBL/GenBank/DDBJ whole genome shotgun (WGS) entry which is preliminary data.</text>
</comment>
<keyword evidence="1" id="KW-0732">Signal</keyword>
<evidence type="ECO:0000313" key="3">
    <source>
        <dbReference type="Proteomes" id="UP000886998"/>
    </source>
</evidence>
<feature type="signal peptide" evidence="1">
    <location>
        <begin position="1"/>
        <end position="18"/>
    </location>
</feature>
<protein>
    <submittedName>
        <fullName evidence="2">Uncharacterized protein</fullName>
    </submittedName>
</protein>
<accession>A0A8X6WXK5</accession>
<name>A0A8X6WXK5_9ARAC</name>
<dbReference type="AlphaFoldDB" id="A0A8X6WXK5"/>
<keyword evidence="3" id="KW-1185">Reference proteome</keyword>
<feature type="chain" id="PRO_5036503077" evidence="1">
    <location>
        <begin position="19"/>
        <end position="131"/>
    </location>
</feature>
<evidence type="ECO:0000313" key="2">
    <source>
        <dbReference type="EMBL" id="GFY43148.1"/>
    </source>
</evidence>
<dbReference type="EMBL" id="BMAV01003510">
    <property type="protein sequence ID" value="GFY43148.1"/>
    <property type="molecule type" value="Genomic_DNA"/>
</dbReference>
<gene>
    <name evidence="2" type="ORF">TNIN_186421</name>
</gene>
<dbReference type="OrthoDB" id="10616602at2759"/>
<sequence length="131" mass="15528">MKLFWRLTTALICATALSPEFLFKPVLPMRPERRAALARKLEKLIDDYEEVNTLKATVVKNKSSQVYLRTRMKAKTCIDTNVVHRNLWLVFKLFKLQYLKQKSSPNSFLKYLEIQRSSWLNMTNDVCEQVW</sequence>
<reference evidence="2" key="1">
    <citation type="submission" date="2020-08" db="EMBL/GenBank/DDBJ databases">
        <title>Multicomponent nature underlies the extraordinary mechanical properties of spider dragline silk.</title>
        <authorList>
            <person name="Kono N."/>
            <person name="Nakamura H."/>
            <person name="Mori M."/>
            <person name="Yoshida Y."/>
            <person name="Ohtoshi R."/>
            <person name="Malay A.D."/>
            <person name="Moran D.A.P."/>
            <person name="Tomita M."/>
            <person name="Numata K."/>
            <person name="Arakawa K."/>
        </authorList>
    </citation>
    <scope>NUCLEOTIDE SEQUENCE</scope>
</reference>
<organism evidence="2 3">
    <name type="scientific">Trichonephila inaurata madagascariensis</name>
    <dbReference type="NCBI Taxonomy" id="2747483"/>
    <lineage>
        <taxon>Eukaryota</taxon>
        <taxon>Metazoa</taxon>
        <taxon>Ecdysozoa</taxon>
        <taxon>Arthropoda</taxon>
        <taxon>Chelicerata</taxon>
        <taxon>Arachnida</taxon>
        <taxon>Araneae</taxon>
        <taxon>Araneomorphae</taxon>
        <taxon>Entelegynae</taxon>
        <taxon>Araneoidea</taxon>
        <taxon>Nephilidae</taxon>
        <taxon>Trichonephila</taxon>
        <taxon>Trichonephila inaurata</taxon>
    </lineage>
</organism>